<organism evidence="2 3">
    <name type="scientific">Prevotella pallens ATCC 700821</name>
    <dbReference type="NCBI Taxonomy" id="997353"/>
    <lineage>
        <taxon>Bacteria</taxon>
        <taxon>Pseudomonadati</taxon>
        <taxon>Bacteroidota</taxon>
        <taxon>Bacteroidia</taxon>
        <taxon>Bacteroidales</taxon>
        <taxon>Prevotellaceae</taxon>
        <taxon>Prevotella</taxon>
    </lineage>
</organism>
<evidence type="ECO:0000313" key="3">
    <source>
        <dbReference type="Proteomes" id="UP000004123"/>
    </source>
</evidence>
<dbReference type="Proteomes" id="UP000004123">
    <property type="component" value="Unassembled WGS sequence"/>
</dbReference>
<dbReference type="EMBL" id="AFPY01000035">
    <property type="protein sequence ID" value="EGQ19979.1"/>
    <property type="molecule type" value="Genomic_DNA"/>
</dbReference>
<name>F9DGR4_9BACT</name>
<keyword evidence="1" id="KW-0812">Transmembrane</keyword>
<gene>
    <name evidence="2" type="ORF">HMPREF9144_0854</name>
</gene>
<keyword evidence="1" id="KW-0472">Membrane</keyword>
<accession>F9DGR4</accession>
<reference evidence="2 3" key="1">
    <citation type="submission" date="2011-04" db="EMBL/GenBank/DDBJ databases">
        <authorList>
            <person name="Muzny D."/>
            <person name="Qin X."/>
            <person name="Deng J."/>
            <person name="Jiang H."/>
            <person name="Liu Y."/>
            <person name="Qu J."/>
            <person name="Song X.-Z."/>
            <person name="Zhang L."/>
            <person name="Thornton R."/>
            <person name="Coyle M."/>
            <person name="Francisco L."/>
            <person name="Jackson L."/>
            <person name="Javaid M."/>
            <person name="Korchina V."/>
            <person name="Kovar C."/>
            <person name="Mata R."/>
            <person name="Mathew T."/>
            <person name="Ngo R."/>
            <person name="Nguyen L."/>
            <person name="Nguyen N."/>
            <person name="Okwuonu G."/>
            <person name="Ongeri F."/>
            <person name="Pham C."/>
            <person name="Simmons D."/>
            <person name="Wilczek-Boney K."/>
            <person name="Hale W."/>
            <person name="Jakkamsetti A."/>
            <person name="Pham P."/>
            <person name="Ruth R."/>
            <person name="San Lucas F."/>
            <person name="Warren J."/>
            <person name="Zhang J."/>
            <person name="Zhao Z."/>
            <person name="Zhou C."/>
            <person name="Zhu D."/>
            <person name="Lee S."/>
            <person name="Bess C."/>
            <person name="Blankenburg K."/>
            <person name="Forbes L."/>
            <person name="Fu Q."/>
            <person name="Gubbala S."/>
            <person name="Hirani K."/>
            <person name="Jayaseelan J.C."/>
            <person name="Lara F."/>
            <person name="Munidasa M."/>
            <person name="Palculict T."/>
            <person name="Patil S."/>
            <person name="Pu L.-L."/>
            <person name="Saada N."/>
            <person name="Tang L."/>
            <person name="Weissenberger G."/>
            <person name="Zhu Y."/>
            <person name="Hemphill L."/>
            <person name="Shang Y."/>
            <person name="Youmans B."/>
            <person name="Ayvaz T."/>
            <person name="Ross M."/>
            <person name="Santibanez J."/>
            <person name="Aqrawi P."/>
            <person name="Gross S."/>
            <person name="Joshi V."/>
            <person name="Fowler G."/>
            <person name="Nazareth L."/>
            <person name="Reid J."/>
            <person name="Worley K."/>
            <person name="Petrosino J."/>
            <person name="Highlander S."/>
            <person name="Gibbs R."/>
        </authorList>
    </citation>
    <scope>NUCLEOTIDE SEQUENCE [LARGE SCALE GENOMIC DNA]</scope>
    <source>
        <strain evidence="2 3">ATCC 700821</strain>
    </source>
</reference>
<dbReference type="STRING" id="997353.HMPREF9144_0854"/>
<evidence type="ECO:0000313" key="2">
    <source>
        <dbReference type="EMBL" id="EGQ19979.1"/>
    </source>
</evidence>
<evidence type="ECO:0000256" key="1">
    <source>
        <dbReference type="SAM" id="Phobius"/>
    </source>
</evidence>
<sequence length="48" mass="5724">MVILYFTLIYCLYILVFIKIYALLTDSFGIILRNQNGEYIEVLEMELD</sequence>
<proteinExistence type="predicted"/>
<keyword evidence="1" id="KW-1133">Transmembrane helix</keyword>
<dbReference type="HOGENOM" id="CLU_3156377_0_0_10"/>
<dbReference type="AlphaFoldDB" id="F9DGR4"/>
<protein>
    <submittedName>
        <fullName evidence="2">Uncharacterized protein</fullName>
    </submittedName>
</protein>
<feature type="transmembrane region" description="Helical" evidence="1">
    <location>
        <begin position="6"/>
        <end position="24"/>
    </location>
</feature>
<comment type="caution">
    <text evidence="2">The sequence shown here is derived from an EMBL/GenBank/DDBJ whole genome shotgun (WGS) entry which is preliminary data.</text>
</comment>